<dbReference type="SUPFAM" id="SSF53927">
    <property type="entry name" value="Cytidine deaminase-like"/>
    <property type="match status" value="1"/>
</dbReference>
<reference evidence="2" key="1">
    <citation type="submission" date="2022-11" db="UniProtKB">
        <authorList>
            <consortium name="WormBaseParasite"/>
        </authorList>
    </citation>
    <scope>IDENTIFICATION</scope>
</reference>
<name>A0A914CJ45_9BILA</name>
<organism evidence="1 2">
    <name type="scientific">Acrobeloides nanus</name>
    <dbReference type="NCBI Taxonomy" id="290746"/>
    <lineage>
        <taxon>Eukaryota</taxon>
        <taxon>Metazoa</taxon>
        <taxon>Ecdysozoa</taxon>
        <taxon>Nematoda</taxon>
        <taxon>Chromadorea</taxon>
        <taxon>Rhabditida</taxon>
        <taxon>Tylenchina</taxon>
        <taxon>Cephalobomorpha</taxon>
        <taxon>Cephaloboidea</taxon>
        <taxon>Cephalobidae</taxon>
        <taxon>Acrobeloides</taxon>
    </lineage>
</organism>
<evidence type="ECO:0000313" key="2">
    <source>
        <dbReference type="WBParaSite" id="ACRNAN_scaffold110.g22255.t1"/>
    </source>
</evidence>
<dbReference type="WBParaSite" id="ACRNAN_scaffold110.g22255.t1">
    <property type="protein sequence ID" value="ACRNAN_scaffold110.g22255.t1"/>
    <property type="gene ID" value="ACRNAN_scaffold110.g22255"/>
</dbReference>
<dbReference type="Gene3D" id="3.40.140.10">
    <property type="entry name" value="Cytidine Deaminase, domain 2"/>
    <property type="match status" value="1"/>
</dbReference>
<accession>A0A914CJ45</accession>
<evidence type="ECO:0000313" key="1">
    <source>
        <dbReference type="Proteomes" id="UP000887540"/>
    </source>
</evidence>
<dbReference type="InterPro" id="IPR016193">
    <property type="entry name" value="Cytidine_deaminase-like"/>
</dbReference>
<dbReference type="Proteomes" id="UP000887540">
    <property type="component" value="Unplaced"/>
</dbReference>
<protein>
    <submittedName>
        <fullName evidence="2">Uncharacterized protein</fullName>
    </submittedName>
</protein>
<keyword evidence="1" id="KW-1185">Reference proteome</keyword>
<dbReference type="GO" id="GO:0003824">
    <property type="term" value="F:catalytic activity"/>
    <property type="evidence" value="ECO:0007669"/>
    <property type="project" value="InterPro"/>
</dbReference>
<dbReference type="AlphaFoldDB" id="A0A914CJ45"/>
<proteinExistence type="predicted"/>
<sequence>MCFGAALWSRVDAVYYAAKPNDAANVGFDDANFYEILRNPKESGYKIEQLEVDGFMQPFKLWNDKADKIPY</sequence>